<reference evidence="2 3" key="1">
    <citation type="submission" date="2015-01" db="EMBL/GenBank/DDBJ databases">
        <title>Draft genome sequence of Pedobacter sp. NL19 isolated from sludge of an effluent treatment pond in an abandoned uranium mine.</title>
        <authorList>
            <person name="Santos T."/>
            <person name="Caetano T."/>
            <person name="Covas C."/>
            <person name="Cruz A."/>
            <person name="Mendo S."/>
        </authorList>
    </citation>
    <scope>NUCLEOTIDE SEQUENCE [LARGE SCALE GENOMIC DNA]</scope>
    <source>
        <strain evidence="2 3">NL19</strain>
    </source>
</reference>
<evidence type="ECO:0000256" key="1">
    <source>
        <dbReference type="SAM" id="MobiDB-lite"/>
    </source>
</evidence>
<evidence type="ECO:0000313" key="2">
    <source>
        <dbReference type="EMBL" id="KIO76830.1"/>
    </source>
</evidence>
<name>A0A0D0GKX7_9SPHI</name>
<gene>
    <name evidence="2" type="ORF">TH53_13005</name>
</gene>
<dbReference type="OrthoDB" id="1274647at2"/>
<proteinExistence type="predicted"/>
<dbReference type="Proteomes" id="UP000032049">
    <property type="component" value="Unassembled WGS sequence"/>
</dbReference>
<evidence type="ECO:0000313" key="3">
    <source>
        <dbReference type="Proteomes" id="UP000032049"/>
    </source>
</evidence>
<accession>A0A0D0GKX7</accession>
<comment type="caution">
    <text evidence="2">The sequence shown here is derived from an EMBL/GenBank/DDBJ whole genome shotgun (WGS) entry which is preliminary data.</text>
</comment>
<dbReference type="AlphaFoldDB" id="A0A0D0GKX7"/>
<protein>
    <recommendedName>
        <fullName evidence="4">Lipoprotein</fullName>
    </recommendedName>
</protein>
<evidence type="ECO:0008006" key="4">
    <source>
        <dbReference type="Google" id="ProtNLM"/>
    </source>
</evidence>
<keyword evidence="3" id="KW-1185">Reference proteome</keyword>
<feature type="region of interest" description="Disordered" evidence="1">
    <location>
        <begin position="41"/>
        <end position="74"/>
    </location>
</feature>
<dbReference type="PROSITE" id="PS51257">
    <property type="entry name" value="PROKAR_LIPOPROTEIN"/>
    <property type="match status" value="1"/>
</dbReference>
<feature type="compositionally biased region" description="Basic and acidic residues" evidence="1">
    <location>
        <begin position="42"/>
        <end position="52"/>
    </location>
</feature>
<dbReference type="RefSeq" id="WP_041882585.1">
    <property type="nucleotide sequence ID" value="NZ_CP157278.1"/>
</dbReference>
<sequence>MNIKLILPGIALVALLVACTKKNDVVNSELPTQNMKNVVNRTDIKRSEKAKGSDTLSKSFLDDTIDPTKPDRPR</sequence>
<dbReference type="EMBL" id="JXRA01000054">
    <property type="protein sequence ID" value="KIO76830.1"/>
    <property type="molecule type" value="Genomic_DNA"/>
</dbReference>
<organism evidence="2 3">
    <name type="scientific">Pedobacter lusitanus</name>
    <dbReference type="NCBI Taxonomy" id="1503925"/>
    <lineage>
        <taxon>Bacteria</taxon>
        <taxon>Pseudomonadati</taxon>
        <taxon>Bacteroidota</taxon>
        <taxon>Sphingobacteriia</taxon>
        <taxon>Sphingobacteriales</taxon>
        <taxon>Sphingobacteriaceae</taxon>
        <taxon>Pedobacter</taxon>
    </lineage>
</organism>